<evidence type="ECO:0000256" key="5">
    <source>
        <dbReference type="ARBA" id="ARBA00023136"/>
    </source>
</evidence>
<dbReference type="PANTHER" id="PTHR38459:SF1">
    <property type="entry name" value="PROPHAGE BACTOPRENOL-LINKED GLUCOSE TRANSLOCASE HOMOLOG"/>
    <property type="match status" value="1"/>
</dbReference>
<feature type="transmembrane region" description="Helical" evidence="6">
    <location>
        <begin position="106"/>
        <end position="128"/>
    </location>
</feature>
<comment type="similarity">
    <text evidence="2">Belongs to the GtrA family.</text>
</comment>
<evidence type="ECO:0000256" key="3">
    <source>
        <dbReference type="ARBA" id="ARBA00022692"/>
    </source>
</evidence>
<evidence type="ECO:0000313" key="8">
    <source>
        <dbReference type="EMBL" id="MTV40120.1"/>
    </source>
</evidence>
<evidence type="ECO:0000256" key="1">
    <source>
        <dbReference type="ARBA" id="ARBA00004141"/>
    </source>
</evidence>
<evidence type="ECO:0000256" key="2">
    <source>
        <dbReference type="ARBA" id="ARBA00009399"/>
    </source>
</evidence>
<gene>
    <name evidence="8" type="ORF">GM676_21360</name>
</gene>
<accession>A0A6L6PLX4</accession>
<dbReference type="InterPro" id="IPR051401">
    <property type="entry name" value="GtrA_CellWall_Glycosyl"/>
</dbReference>
<keyword evidence="5 6" id="KW-0472">Membrane</keyword>
<evidence type="ECO:0000259" key="7">
    <source>
        <dbReference type="Pfam" id="PF04138"/>
    </source>
</evidence>
<keyword evidence="3 6" id="KW-0812">Transmembrane</keyword>
<name>A0A6L6PLX4_9BURK</name>
<dbReference type="RefSeq" id="WP_371866323.1">
    <property type="nucleotide sequence ID" value="NZ_WNKY01000029.1"/>
</dbReference>
<feature type="domain" description="GtrA/DPMS transmembrane" evidence="7">
    <location>
        <begin position="11"/>
        <end position="129"/>
    </location>
</feature>
<keyword evidence="4 6" id="KW-1133">Transmembrane helix</keyword>
<dbReference type="GO" id="GO:0005886">
    <property type="term" value="C:plasma membrane"/>
    <property type="evidence" value="ECO:0007669"/>
    <property type="project" value="TreeGrafter"/>
</dbReference>
<reference evidence="8 9" key="1">
    <citation type="submission" date="2019-11" db="EMBL/GenBank/DDBJ databases">
        <title>Type strains purchased from KCTC, JCM and DSMZ.</title>
        <authorList>
            <person name="Lu H."/>
        </authorList>
    </citation>
    <scope>NUCLEOTIDE SEQUENCE [LARGE SCALE GENOMIC DNA]</scope>
    <source>
        <strain evidence="8 9">KCTC 22382</strain>
    </source>
</reference>
<protein>
    <submittedName>
        <fullName evidence="8">GtrA family protein</fullName>
    </submittedName>
</protein>
<organism evidence="8 9">
    <name type="scientific">Duganella radicis</name>
    <dbReference type="NCBI Taxonomy" id="551988"/>
    <lineage>
        <taxon>Bacteria</taxon>
        <taxon>Pseudomonadati</taxon>
        <taxon>Pseudomonadota</taxon>
        <taxon>Betaproteobacteria</taxon>
        <taxon>Burkholderiales</taxon>
        <taxon>Oxalobacteraceae</taxon>
        <taxon>Telluria group</taxon>
        <taxon>Duganella</taxon>
    </lineage>
</organism>
<dbReference type="Proteomes" id="UP000475582">
    <property type="component" value="Unassembled WGS sequence"/>
</dbReference>
<sequence>MRNTRQALGLFALAGVGGLGVDTLVCYAGLALGLHFYLARLISFLCAVYFTWQVNRRWTFAAGTVPPASWGEWWRYLGAMLGGGAVNYLVSAVAVHLLPSWPLTPLLAVAAGSLAGMALNFISARLLVFKRS</sequence>
<feature type="transmembrane region" description="Helical" evidence="6">
    <location>
        <begin position="73"/>
        <end position="94"/>
    </location>
</feature>
<evidence type="ECO:0000256" key="6">
    <source>
        <dbReference type="SAM" id="Phobius"/>
    </source>
</evidence>
<dbReference type="EMBL" id="WNKY01000029">
    <property type="protein sequence ID" value="MTV40120.1"/>
    <property type="molecule type" value="Genomic_DNA"/>
</dbReference>
<evidence type="ECO:0000313" key="9">
    <source>
        <dbReference type="Proteomes" id="UP000475582"/>
    </source>
</evidence>
<dbReference type="InterPro" id="IPR007267">
    <property type="entry name" value="GtrA_DPMS_TM"/>
</dbReference>
<keyword evidence="9" id="KW-1185">Reference proteome</keyword>
<dbReference type="GO" id="GO:0000271">
    <property type="term" value="P:polysaccharide biosynthetic process"/>
    <property type="evidence" value="ECO:0007669"/>
    <property type="project" value="InterPro"/>
</dbReference>
<comment type="caution">
    <text evidence="8">The sequence shown here is derived from an EMBL/GenBank/DDBJ whole genome shotgun (WGS) entry which is preliminary data.</text>
</comment>
<dbReference type="PANTHER" id="PTHR38459">
    <property type="entry name" value="PROPHAGE BACTOPRENOL-LINKED GLUCOSE TRANSLOCASE HOMOLOG"/>
    <property type="match status" value="1"/>
</dbReference>
<dbReference type="AlphaFoldDB" id="A0A6L6PLX4"/>
<feature type="transmembrane region" description="Helical" evidence="6">
    <location>
        <begin position="30"/>
        <end position="52"/>
    </location>
</feature>
<dbReference type="Pfam" id="PF04138">
    <property type="entry name" value="GtrA_DPMS_TM"/>
    <property type="match status" value="1"/>
</dbReference>
<evidence type="ECO:0000256" key="4">
    <source>
        <dbReference type="ARBA" id="ARBA00022989"/>
    </source>
</evidence>
<proteinExistence type="inferred from homology"/>
<comment type="subcellular location">
    <subcellularLocation>
        <location evidence="1">Membrane</location>
        <topology evidence="1">Multi-pass membrane protein</topology>
    </subcellularLocation>
</comment>